<protein>
    <submittedName>
        <fullName evidence="2">Uncharacterized protein</fullName>
    </submittedName>
</protein>
<gene>
    <name evidence="2" type="ORF">PIB30_021460</name>
</gene>
<accession>A0ABU6WBZ1</accession>
<dbReference type="Proteomes" id="UP001341840">
    <property type="component" value="Unassembled WGS sequence"/>
</dbReference>
<reference evidence="2 3" key="1">
    <citation type="journal article" date="2023" name="Plants (Basel)">
        <title>Bridging the Gap: Combining Genomics and Transcriptomics Approaches to Understand Stylosanthes scabra, an Orphan Legume from the Brazilian Caatinga.</title>
        <authorList>
            <person name="Ferreira-Neto J.R.C."/>
            <person name="da Silva M.D."/>
            <person name="Binneck E."/>
            <person name="de Melo N.F."/>
            <person name="da Silva R.H."/>
            <person name="de Melo A.L.T.M."/>
            <person name="Pandolfi V."/>
            <person name="Bustamante F.O."/>
            <person name="Brasileiro-Vidal A.C."/>
            <person name="Benko-Iseppon A.M."/>
        </authorList>
    </citation>
    <scope>NUCLEOTIDE SEQUENCE [LARGE SCALE GENOMIC DNA]</scope>
    <source>
        <tissue evidence="2">Leaves</tissue>
    </source>
</reference>
<feature type="region of interest" description="Disordered" evidence="1">
    <location>
        <begin position="1"/>
        <end position="100"/>
    </location>
</feature>
<feature type="compositionally biased region" description="Polar residues" evidence="1">
    <location>
        <begin position="90"/>
        <end position="100"/>
    </location>
</feature>
<comment type="caution">
    <text evidence="2">The sequence shown here is derived from an EMBL/GenBank/DDBJ whole genome shotgun (WGS) entry which is preliminary data.</text>
</comment>
<dbReference type="EMBL" id="JASCZI010181313">
    <property type="protein sequence ID" value="MED6181673.1"/>
    <property type="molecule type" value="Genomic_DNA"/>
</dbReference>
<proteinExistence type="predicted"/>
<evidence type="ECO:0000313" key="3">
    <source>
        <dbReference type="Proteomes" id="UP001341840"/>
    </source>
</evidence>
<evidence type="ECO:0000313" key="2">
    <source>
        <dbReference type="EMBL" id="MED6181673.1"/>
    </source>
</evidence>
<evidence type="ECO:0000256" key="1">
    <source>
        <dbReference type="SAM" id="MobiDB-lite"/>
    </source>
</evidence>
<keyword evidence="3" id="KW-1185">Reference proteome</keyword>
<feature type="compositionally biased region" description="Polar residues" evidence="1">
    <location>
        <begin position="41"/>
        <end position="53"/>
    </location>
</feature>
<name>A0ABU6WBZ1_9FABA</name>
<organism evidence="2 3">
    <name type="scientific">Stylosanthes scabra</name>
    <dbReference type="NCBI Taxonomy" id="79078"/>
    <lineage>
        <taxon>Eukaryota</taxon>
        <taxon>Viridiplantae</taxon>
        <taxon>Streptophyta</taxon>
        <taxon>Embryophyta</taxon>
        <taxon>Tracheophyta</taxon>
        <taxon>Spermatophyta</taxon>
        <taxon>Magnoliopsida</taxon>
        <taxon>eudicotyledons</taxon>
        <taxon>Gunneridae</taxon>
        <taxon>Pentapetalae</taxon>
        <taxon>rosids</taxon>
        <taxon>fabids</taxon>
        <taxon>Fabales</taxon>
        <taxon>Fabaceae</taxon>
        <taxon>Papilionoideae</taxon>
        <taxon>50 kb inversion clade</taxon>
        <taxon>dalbergioids sensu lato</taxon>
        <taxon>Dalbergieae</taxon>
        <taxon>Pterocarpus clade</taxon>
        <taxon>Stylosanthes</taxon>
    </lineage>
</organism>
<sequence length="100" mass="11424">MLLNQGRTKPREDRKPLRASHSYSGSCSAQFESKFKEVEADQSTQPQLRSSNAEPDELIKKDSSFPTKHKSKVEDSEFPKMKHQRPQPDSADQASRTRYG</sequence>
<feature type="compositionally biased region" description="Polar residues" evidence="1">
    <location>
        <begin position="21"/>
        <end position="31"/>
    </location>
</feature>